<reference evidence="1 2" key="1">
    <citation type="submission" date="2018-11" db="EMBL/GenBank/DDBJ databases">
        <authorList>
            <consortium name="Pathogen Informatics"/>
        </authorList>
    </citation>
    <scope>NUCLEOTIDE SEQUENCE [LARGE SCALE GENOMIC DNA]</scope>
    <source>
        <strain evidence="1 2">Zambia</strain>
    </source>
</reference>
<sequence length="102" mass="11456">MCYTLKLLHISAIKVISTLLGESSVSTDPVKAPDTHFLSSQFREEHALRERAATQRAVRAEEESENLAGELTILEDEANDWNEKSNNVQEQINMVRVTISEA</sequence>
<proteinExistence type="predicted"/>
<organism evidence="1 2">
    <name type="scientific">Schistosoma margrebowiei</name>
    <dbReference type="NCBI Taxonomy" id="48269"/>
    <lineage>
        <taxon>Eukaryota</taxon>
        <taxon>Metazoa</taxon>
        <taxon>Spiralia</taxon>
        <taxon>Lophotrochozoa</taxon>
        <taxon>Platyhelminthes</taxon>
        <taxon>Trematoda</taxon>
        <taxon>Digenea</taxon>
        <taxon>Strigeidida</taxon>
        <taxon>Schistosomatoidea</taxon>
        <taxon>Schistosomatidae</taxon>
        <taxon>Schistosoma</taxon>
    </lineage>
</organism>
<evidence type="ECO:0000313" key="2">
    <source>
        <dbReference type="Proteomes" id="UP000277204"/>
    </source>
</evidence>
<accession>A0A183LTQ6</accession>
<protein>
    <submittedName>
        <fullName evidence="1">Uncharacterized protein</fullName>
    </submittedName>
</protein>
<name>A0A183LTQ6_9TREM</name>
<evidence type="ECO:0000313" key="1">
    <source>
        <dbReference type="EMBL" id="VDO75074.1"/>
    </source>
</evidence>
<dbReference type="Proteomes" id="UP000277204">
    <property type="component" value="Unassembled WGS sequence"/>
</dbReference>
<keyword evidence="2" id="KW-1185">Reference proteome</keyword>
<gene>
    <name evidence="1" type="ORF">SMRZ_LOCUS7181</name>
</gene>
<dbReference type="AlphaFoldDB" id="A0A183LTQ6"/>
<dbReference type="EMBL" id="UZAI01002840">
    <property type="protein sequence ID" value="VDO75074.1"/>
    <property type="molecule type" value="Genomic_DNA"/>
</dbReference>